<comment type="cofactor">
    <cofactor evidence="1">
        <name>Zn(2+)</name>
        <dbReference type="ChEBI" id="CHEBI:29105"/>
    </cofactor>
</comment>
<dbReference type="GO" id="GO:0004022">
    <property type="term" value="F:alcohol dehydrogenase (NAD+) activity"/>
    <property type="evidence" value="ECO:0007669"/>
    <property type="project" value="TreeGrafter"/>
</dbReference>
<dbReference type="Gene3D" id="3.40.50.720">
    <property type="entry name" value="NAD(P)-binding Rossmann-like Domain"/>
    <property type="match status" value="1"/>
</dbReference>
<dbReference type="InterPro" id="IPR013149">
    <property type="entry name" value="ADH-like_C"/>
</dbReference>
<evidence type="ECO:0000256" key="5">
    <source>
        <dbReference type="ARBA" id="ARBA00023002"/>
    </source>
</evidence>
<evidence type="ECO:0000256" key="2">
    <source>
        <dbReference type="ARBA" id="ARBA00008072"/>
    </source>
</evidence>
<sequence>MASTMKAAQYDKSNRKVIVNVVPVPEPSEGQFLIKVTAASLCHSDLMVDMRPDDGVPLTMGHEGVGVIEKIHPSCADQGFSVGDKVGMLYIVDCCFECEACEAYGSQCTNPNAGGAKIKGLTTDGFFSEYSLIDWENNLPMEKMSPVFCAGITGEATPNINRNRCTEMSLAFHSVDKCELQPGQWFAVIGCGGLGQMSVRYAKAMGLKVVCLDVNDSMLEIVKKNGADAVFNTRTNSNYAEEVKKLTGAGCHAAAVYSNASPAYVTARKVLKINGLLMVIGLPDKPLEFPSFHIVANIYRIKGSNTGTPKEMKRAVDFTAKHEIVPEVVFRKLEEMPQMY</sequence>
<dbReference type="InterPro" id="IPR011032">
    <property type="entry name" value="GroES-like_sf"/>
</dbReference>
<evidence type="ECO:0008006" key="11">
    <source>
        <dbReference type="Google" id="ProtNLM"/>
    </source>
</evidence>
<dbReference type="SUPFAM" id="SSF51735">
    <property type="entry name" value="NAD(P)-binding Rossmann-fold domains"/>
    <property type="match status" value="1"/>
</dbReference>
<evidence type="ECO:0000259" key="7">
    <source>
        <dbReference type="Pfam" id="PF00107"/>
    </source>
</evidence>
<feature type="domain" description="Alcohol dehydrogenase-like N-terminal" evidence="8">
    <location>
        <begin position="29"/>
        <end position="141"/>
    </location>
</feature>
<dbReference type="AlphaFoldDB" id="A0AAJ0GGH9"/>
<dbReference type="Gene3D" id="3.90.180.10">
    <property type="entry name" value="Medium-chain alcohol dehydrogenases, catalytic domain"/>
    <property type="match status" value="1"/>
</dbReference>
<accession>A0AAJ0GGH9</accession>
<reference evidence="9" key="1">
    <citation type="submission" date="2023-04" db="EMBL/GenBank/DDBJ databases">
        <title>Black Yeasts Isolated from many extreme environments.</title>
        <authorList>
            <person name="Coleine C."/>
            <person name="Stajich J.E."/>
            <person name="Selbmann L."/>
        </authorList>
    </citation>
    <scope>NUCLEOTIDE SEQUENCE</scope>
    <source>
        <strain evidence="9">CCFEE 5312</strain>
    </source>
</reference>
<dbReference type="EMBL" id="JAWDJX010000004">
    <property type="protein sequence ID" value="KAK3057080.1"/>
    <property type="molecule type" value="Genomic_DNA"/>
</dbReference>
<evidence type="ECO:0000313" key="9">
    <source>
        <dbReference type="EMBL" id="KAK3057080.1"/>
    </source>
</evidence>
<keyword evidence="5" id="KW-0560">Oxidoreductase</keyword>
<dbReference type="GO" id="GO:0046872">
    <property type="term" value="F:metal ion binding"/>
    <property type="evidence" value="ECO:0007669"/>
    <property type="project" value="UniProtKB-KW"/>
</dbReference>
<evidence type="ECO:0000256" key="4">
    <source>
        <dbReference type="ARBA" id="ARBA00022833"/>
    </source>
</evidence>
<dbReference type="Pfam" id="PF08240">
    <property type="entry name" value="ADH_N"/>
    <property type="match status" value="1"/>
</dbReference>
<feature type="domain" description="Alcohol dehydrogenase-like C-terminal" evidence="7">
    <location>
        <begin position="193"/>
        <end position="320"/>
    </location>
</feature>
<dbReference type="Pfam" id="PF00107">
    <property type="entry name" value="ADH_zinc_N"/>
    <property type="match status" value="1"/>
</dbReference>
<dbReference type="GO" id="GO:0005737">
    <property type="term" value="C:cytoplasm"/>
    <property type="evidence" value="ECO:0007669"/>
    <property type="project" value="TreeGrafter"/>
</dbReference>
<keyword evidence="3" id="KW-0479">Metal-binding</keyword>
<dbReference type="SUPFAM" id="SSF50129">
    <property type="entry name" value="GroES-like"/>
    <property type="match status" value="1"/>
</dbReference>
<dbReference type="PANTHER" id="PTHR42940:SF8">
    <property type="entry name" value="VACUOLAR PROTEIN SORTING-ASSOCIATED PROTEIN 11"/>
    <property type="match status" value="1"/>
</dbReference>
<comment type="similarity">
    <text evidence="2">Belongs to the zinc-containing alcohol dehydrogenase family.</text>
</comment>
<evidence type="ECO:0000313" key="10">
    <source>
        <dbReference type="Proteomes" id="UP001271007"/>
    </source>
</evidence>
<gene>
    <name evidence="9" type="ORF">LTR09_002118</name>
</gene>
<comment type="caution">
    <text evidence="9">The sequence shown here is derived from an EMBL/GenBank/DDBJ whole genome shotgun (WGS) entry which is preliminary data.</text>
</comment>
<evidence type="ECO:0000259" key="8">
    <source>
        <dbReference type="Pfam" id="PF08240"/>
    </source>
</evidence>
<dbReference type="Proteomes" id="UP001271007">
    <property type="component" value="Unassembled WGS sequence"/>
</dbReference>
<keyword evidence="4" id="KW-0862">Zinc</keyword>
<name>A0AAJ0GGH9_9PEZI</name>
<keyword evidence="10" id="KW-1185">Reference proteome</keyword>
<evidence type="ECO:0000256" key="6">
    <source>
        <dbReference type="ARBA" id="ARBA00023027"/>
    </source>
</evidence>
<keyword evidence="6" id="KW-0520">NAD</keyword>
<evidence type="ECO:0000256" key="3">
    <source>
        <dbReference type="ARBA" id="ARBA00022723"/>
    </source>
</evidence>
<dbReference type="InterPro" id="IPR036291">
    <property type="entry name" value="NAD(P)-bd_dom_sf"/>
</dbReference>
<evidence type="ECO:0000256" key="1">
    <source>
        <dbReference type="ARBA" id="ARBA00001947"/>
    </source>
</evidence>
<dbReference type="FunFam" id="3.40.50.720:FF:000039">
    <property type="entry name" value="Alcohol dehydrogenase AdhP"/>
    <property type="match status" value="1"/>
</dbReference>
<dbReference type="InterPro" id="IPR013154">
    <property type="entry name" value="ADH-like_N"/>
</dbReference>
<proteinExistence type="inferred from homology"/>
<protein>
    <recommendedName>
        <fullName evidence="11">Alcohol dehydrogenase</fullName>
    </recommendedName>
</protein>
<organism evidence="9 10">
    <name type="scientific">Extremus antarcticus</name>
    <dbReference type="NCBI Taxonomy" id="702011"/>
    <lineage>
        <taxon>Eukaryota</taxon>
        <taxon>Fungi</taxon>
        <taxon>Dikarya</taxon>
        <taxon>Ascomycota</taxon>
        <taxon>Pezizomycotina</taxon>
        <taxon>Dothideomycetes</taxon>
        <taxon>Dothideomycetidae</taxon>
        <taxon>Mycosphaerellales</taxon>
        <taxon>Extremaceae</taxon>
        <taxon>Extremus</taxon>
    </lineage>
</organism>
<dbReference type="PANTHER" id="PTHR42940">
    <property type="entry name" value="ALCOHOL DEHYDROGENASE 1-RELATED"/>
    <property type="match status" value="1"/>
</dbReference>